<comment type="caution">
    <text evidence="7">The sequence shown here is derived from an EMBL/GenBank/DDBJ whole genome shotgun (WGS) entry which is preliminary data.</text>
</comment>
<evidence type="ECO:0000313" key="7">
    <source>
        <dbReference type="EMBL" id="GAA3816049.1"/>
    </source>
</evidence>
<feature type="domain" description="Thioredoxin" evidence="6">
    <location>
        <begin position="54"/>
        <end position="193"/>
    </location>
</feature>
<dbReference type="CDD" id="cd02966">
    <property type="entry name" value="TlpA_like_family"/>
    <property type="match status" value="1"/>
</dbReference>
<dbReference type="EMBL" id="BAABAH010000004">
    <property type="protein sequence ID" value="GAA3816049.1"/>
    <property type="molecule type" value="Genomic_DNA"/>
</dbReference>
<keyword evidence="8" id="KW-1185">Reference proteome</keyword>
<dbReference type="PROSITE" id="PS51352">
    <property type="entry name" value="THIOREDOXIN_2"/>
    <property type="match status" value="1"/>
</dbReference>
<evidence type="ECO:0000256" key="1">
    <source>
        <dbReference type="ARBA" id="ARBA00004196"/>
    </source>
</evidence>
<evidence type="ECO:0000259" key="6">
    <source>
        <dbReference type="PROSITE" id="PS51352"/>
    </source>
</evidence>
<keyword evidence="5" id="KW-0676">Redox-active center</keyword>
<dbReference type="RefSeq" id="WP_344774439.1">
    <property type="nucleotide sequence ID" value="NZ_BAABAH010000004.1"/>
</dbReference>
<dbReference type="InterPro" id="IPR050553">
    <property type="entry name" value="Thioredoxin_ResA/DsbE_sf"/>
</dbReference>
<accession>A0ABP7IE13</accession>
<reference evidence="8" key="1">
    <citation type="journal article" date="2019" name="Int. J. Syst. Evol. Microbiol.">
        <title>The Global Catalogue of Microorganisms (GCM) 10K type strain sequencing project: providing services to taxonomists for standard genome sequencing and annotation.</title>
        <authorList>
            <consortium name="The Broad Institute Genomics Platform"/>
            <consortium name="The Broad Institute Genome Sequencing Center for Infectious Disease"/>
            <person name="Wu L."/>
            <person name="Ma J."/>
        </authorList>
    </citation>
    <scope>NUCLEOTIDE SEQUENCE [LARGE SCALE GENOMIC DNA]</scope>
    <source>
        <strain evidence="8">JCM 16953</strain>
    </source>
</reference>
<organism evidence="7 8">
    <name type="scientific">Nocardioides panacisoli</name>
    <dbReference type="NCBI Taxonomy" id="627624"/>
    <lineage>
        <taxon>Bacteria</taxon>
        <taxon>Bacillati</taxon>
        <taxon>Actinomycetota</taxon>
        <taxon>Actinomycetes</taxon>
        <taxon>Propionibacteriales</taxon>
        <taxon>Nocardioidaceae</taxon>
        <taxon>Nocardioides</taxon>
    </lineage>
</organism>
<dbReference type="InterPro" id="IPR013766">
    <property type="entry name" value="Thioredoxin_domain"/>
</dbReference>
<keyword evidence="4" id="KW-1015">Disulfide bond</keyword>
<dbReference type="PROSITE" id="PS51257">
    <property type="entry name" value="PROKAR_LIPOPROTEIN"/>
    <property type="match status" value="1"/>
</dbReference>
<name>A0ABP7IE13_9ACTN</name>
<dbReference type="Proteomes" id="UP001501821">
    <property type="component" value="Unassembled WGS sequence"/>
</dbReference>
<keyword evidence="3" id="KW-0735">Signal-anchor</keyword>
<proteinExistence type="predicted"/>
<gene>
    <name evidence="7" type="ORF">GCM10022242_17680</name>
</gene>
<comment type="subcellular location">
    <subcellularLocation>
        <location evidence="1">Cell envelope</location>
    </subcellularLocation>
</comment>
<dbReference type="InterPro" id="IPR000866">
    <property type="entry name" value="AhpC/TSA"/>
</dbReference>
<keyword evidence="2" id="KW-0201">Cytochrome c-type biogenesis</keyword>
<dbReference type="InterPro" id="IPR036249">
    <property type="entry name" value="Thioredoxin-like_sf"/>
</dbReference>
<evidence type="ECO:0000256" key="5">
    <source>
        <dbReference type="ARBA" id="ARBA00023284"/>
    </source>
</evidence>
<dbReference type="Gene3D" id="3.40.30.10">
    <property type="entry name" value="Glutaredoxin"/>
    <property type="match status" value="1"/>
</dbReference>
<dbReference type="PANTHER" id="PTHR42852:SF6">
    <property type="entry name" value="THIOL:DISULFIDE INTERCHANGE PROTEIN DSBE"/>
    <property type="match status" value="1"/>
</dbReference>
<evidence type="ECO:0000256" key="2">
    <source>
        <dbReference type="ARBA" id="ARBA00022748"/>
    </source>
</evidence>
<evidence type="ECO:0000256" key="4">
    <source>
        <dbReference type="ARBA" id="ARBA00023157"/>
    </source>
</evidence>
<evidence type="ECO:0000256" key="3">
    <source>
        <dbReference type="ARBA" id="ARBA00022968"/>
    </source>
</evidence>
<dbReference type="SUPFAM" id="SSF52833">
    <property type="entry name" value="Thioredoxin-like"/>
    <property type="match status" value="1"/>
</dbReference>
<dbReference type="PANTHER" id="PTHR42852">
    <property type="entry name" value="THIOL:DISULFIDE INTERCHANGE PROTEIN DSBE"/>
    <property type="match status" value="1"/>
</dbReference>
<dbReference type="Pfam" id="PF00578">
    <property type="entry name" value="AhpC-TSA"/>
    <property type="match status" value="1"/>
</dbReference>
<protein>
    <recommendedName>
        <fullName evidence="6">Thioredoxin domain-containing protein</fullName>
    </recommendedName>
</protein>
<evidence type="ECO:0000313" key="8">
    <source>
        <dbReference type="Proteomes" id="UP001501821"/>
    </source>
</evidence>
<keyword evidence="3" id="KW-0812">Transmembrane</keyword>
<sequence>MSRFPFVVVVLAVAVLLAGCSKEDTSAGCDVDVASAQLRQQAHAAGLPGCATVEGGDTDLPDVSLPCLGSDGAATLAGVKGPAIVNFWSSSCGPCVKEMPALAAFDKEYGDQVAVLGVDFLDTYPGAAIDLAGHSKVRYPSLADACGALQDTDLVIQGLPQFVFVKADGAVEQAAGGVDSVDALVGLVEKNLGITLERSGS</sequence>